<dbReference type="Gene3D" id="3.40.630.30">
    <property type="match status" value="2"/>
</dbReference>
<dbReference type="EMBL" id="DTAU01000128">
    <property type="protein sequence ID" value="HFQ79339.1"/>
    <property type="molecule type" value="Genomic_DNA"/>
</dbReference>
<feature type="domain" description="N-acetyltransferase" evidence="1">
    <location>
        <begin position="190"/>
        <end position="318"/>
    </location>
</feature>
<dbReference type="PROSITE" id="PS51186">
    <property type="entry name" value="GNAT"/>
    <property type="match status" value="1"/>
</dbReference>
<sequence>MRYRISTYLELRDKNIFLEMCRIHNKAFTYDTVDTYSFLNFVTKDPNAREDLIYIAIDGKGHVLGFLVGVDVSKEPIEVVESSRDTIWIKDFAVDPDLDRDLLKNIQLDLMKFFLNSLDGLGKKKVILYAYAPFYFMPGVNVLYEDYIEFFEELGYNKISENVNYEVDLTQFYYPRRIMKIEEAIRSKGITIRRGSESDEEAIVKWVKEAFGNPFWGVETLYAFRNNPPSILLAETNNEFIGFAVYNRMGRNEFGPIGVDGKFRGLGIGSVLLFRALSEMKLAGHRYSVVTWTTHLFFYTQVPGITRIKHYLIMSLEV</sequence>
<dbReference type="CDD" id="cd04301">
    <property type="entry name" value="NAT_SF"/>
    <property type="match status" value="1"/>
</dbReference>
<dbReference type="SUPFAM" id="SSF55729">
    <property type="entry name" value="Acyl-CoA N-acyltransferases (Nat)"/>
    <property type="match status" value="1"/>
</dbReference>
<name>A0A832ABM4_9CREN</name>
<evidence type="ECO:0000259" key="1">
    <source>
        <dbReference type="PROSITE" id="PS51186"/>
    </source>
</evidence>
<dbReference type="Pfam" id="PF00583">
    <property type="entry name" value="Acetyltransf_1"/>
    <property type="match status" value="1"/>
</dbReference>
<evidence type="ECO:0000313" key="2">
    <source>
        <dbReference type="EMBL" id="HFQ79339.1"/>
    </source>
</evidence>
<proteinExistence type="predicted"/>
<dbReference type="InterPro" id="IPR016181">
    <property type="entry name" value="Acyl_CoA_acyltransferase"/>
</dbReference>
<keyword evidence="2" id="KW-0808">Transferase</keyword>
<accession>A0A832ABM4</accession>
<dbReference type="AlphaFoldDB" id="A0A832ABM4"/>
<organism evidence="2">
    <name type="scientific">Ignisphaera aggregans</name>
    <dbReference type="NCBI Taxonomy" id="334771"/>
    <lineage>
        <taxon>Archaea</taxon>
        <taxon>Thermoproteota</taxon>
        <taxon>Thermoprotei</taxon>
        <taxon>Desulfurococcales</taxon>
        <taxon>Desulfurococcaceae</taxon>
        <taxon>Ignisphaera</taxon>
    </lineage>
</organism>
<comment type="caution">
    <text evidence="2">The sequence shown here is derived from an EMBL/GenBank/DDBJ whole genome shotgun (WGS) entry which is preliminary data.</text>
</comment>
<protein>
    <submittedName>
        <fullName evidence="2">N-acetyltransferase</fullName>
    </submittedName>
</protein>
<dbReference type="InterPro" id="IPR000182">
    <property type="entry name" value="GNAT_dom"/>
</dbReference>
<dbReference type="GO" id="GO:0016747">
    <property type="term" value="F:acyltransferase activity, transferring groups other than amino-acyl groups"/>
    <property type="evidence" value="ECO:0007669"/>
    <property type="project" value="InterPro"/>
</dbReference>
<gene>
    <name evidence="2" type="ORF">ENT99_06555</name>
</gene>
<reference evidence="2" key="1">
    <citation type="journal article" date="2020" name="mSystems">
        <title>Genome- and Community-Level Interaction Insights into Carbon Utilization and Element Cycling Functions of Hydrothermarchaeota in Hydrothermal Sediment.</title>
        <authorList>
            <person name="Zhou Z."/>
            <person name="Liu Y."/>
            <person name="Xu W."/>
            <person name="Pan J."/>
            <person name="Luo Z.H."/>
            <person name="Li M."/>
        </authorList>
    </citation>
    <scope>NUCLEOTIDE SEQUENCE</scope>
    <source>
        <strain evidence="2">SpSt-629</strain>
    </source>
</reference>